<dbReference type="GeneID" id="20644852"/>
<dbReference type="KEGG" id="psoj:PHYSODRAFT_322790"/>
<dbReference type="SMR" id="G4YMQ5"/>
<proteinExistence type="predicted"/>
<protein>
    <recommendedName>
        <fullName evidence="3">RxLR effector protein</fullName>
    </recommendedName>
</protein>
<keyword evidence="2" id="KW-1185">Reference proteome</keyword>
<organism evidence="1 2">
    <name type="scientific">Phytophthora sojae (strain P6497)</name>
    <name type="common">Soybean stem and root rot agent</name>
    <name type="synonym">Phytophthora megasperma f. sp. glycines</name>
    <dbReference type="NCBI Taxonomy" id="1094619"/>
    <lineage>
        <taxon>Eukaryota</taxon>
        <taxon>Sar</taxon>
        <taxon>Stramenopiles</taxon>
        <taxon>Oomycota</taxon>
        <taxon>Peronosporomycetes</taxon>
        <taxon>Peronosporales</taxon>
        <taxon>Peronosporaceae</taxon>
        <taxon>Phytophthora</taxon>
    </lineage>
</organism>
<dbReference type="EMBL" id="JH159151">
    <property type="protein sequence ID" value="EGZ29252.1"/>
    <property type="molecule type" value="Genomic_DNA"/>
</dbReference>
<evidence type="ECO:0008006" key="3">
    <source>
        <dbReference type="Google" id="ProtNLM"/>
    </source>
</evidence>
<evidence type="ECO:0000313" key="2">
    <source>
        <dbReference type="Proteomes" id="UP000002640"/>
    </source>
</evidence>
<gene>
    <name evidence="1" type="ORF">PHYSODRAFT_322790</name>
</gene>
<dbReference type="InParanoid" id="G4YMQ5"/>
<sequence length="347" mass="38911">MLLTLTARYGDEAVANMIAAAQQKGTPEAKRIAGVLAGEDLLTWRTKGQSADDVFKLLKLDEAQGTLLEKAALQTWEILVTKLRARYGDGGLAQILVPAVRVQDTKVLAERLDDVLLKFWQQEKHSADDVFKLLKLEKLEGNAFSTPEFAAWRARYGDEGLQDMMSNAKESASAIQARMKEISTKEGRAPDDVAKFALLERDLEGTNIVLARLMEEIWRNEGKTSDDILKVLKLSTDRKNAYMFDMFRNPELSTWASYVTKLHNIDKENPDVISISVNRFGVLGPADALSSVRTSAARSLQKLQFEKWLSQGIRPDTIAAKMRAFVPSNDRAQVAYRRFYEAQVPRG</sequence>
<evidence type="ECO:0000313" key="1">
    <source>
        <dbReference type="EMBL" id="EGZ29252.1"/>
    </source>
</evidence>
<reference evidence="1 2" key="1">
    <citation type="journal article" date="2006" name="Science">
        <title>Phytophthora genome sequences uncover evolutionary origins and mechanisms of pathogenesis.</title>
        <authorList>
            <person name="Tyler B.M."/>
            <person name="Tripathy S."/>
            <person name="Zhang X."/>
            <person name="Dehal P."/>
            <person name="Jiang R.H."/>
            <person name="Aerts A."/>
            <person name="Arredondo F.D."/>
            <person name="Baxter L."/>
            <person name="Bensasson D."/>
            <person name="Beynon J.L."/>
            <person name="Chapman J."/>
            <person name="Damasceno C.M."/>
            <person name="Dorrance A.E."/>
            <person name="Dou D."/>
            <person name="Dickerman A.W."/>
            <person name="Dubchak I.L."/>
            <person name="Garbelotto M."/>
            <person name="Gijzen M."/>
            <person name="Gordon S.G."/>
            <person name="Govers F."/>
            <person name="Grunwald N.J."/>
            <person name="Huang W."/>
            <person name="Ivors K.L."/>
            <person name="Jones R.W."/>
            <person name="Kamoun S."/>
            <person name="Krampis K."/>
            <person name="Lamour K.H."/>
            <person name="Lee M.K."/>
            <person name="McDonald W.H."/>
            <person name="Medina M."/>
            <person name="Meijer H.J."/>
            <person name="Nordberg E.K."/>
            <person name="Maclean D.J."/>
            <person name="Ospina-Giraldo M.D."/>
            <person name="Morris P.F."/>
            <person name="Phuntumart V."/>
            <person name="Putnam N.H."/>
            <person name="Rash S."/>
            <person name="Rose J.K."/>
            <person name="Sakihama Y."/>
            <person name="Salamov A.A."/>
            <person name="Savidor A."/>
            <person name="Scheuring C.F."/>
            <person name="Smith B.M."/>
            <person name="Sobral B.W."/>
            <person name="Terry A."/>
            <person name="Torto-Alalibo T.A."/>
            <person name="Win J."/>
            <person name="Xu Z."/>
            <person name="Zhang H."/>
            <person name="Grigoriev I.V."/>
            <person name="Rokhsar D.S."/>
            <person name="Boore J.L."/>
        </authorList>
    </citation>
    <scope>NUCLEOTIDE SEQUENCE [LARGE SCALE GENOMIC DNA]</scope>
    <source>
        <strain evidence="1 2">P6497</strain>
    </source>
</reference>
<name>G4YMQ5_PHYSP</name>
<dbReference type="AlphaFoldDB" id="G4YMQ5"/>
<accession>G4YMQ5</accession>
<dbReference type="Proteomes" id="UP000002640">
    <property type="component" value="Unassembled WGS sequence"/>
</dbReference>
<dbReference type="RefSeq" id="XP_009516527.1">
    <property type="nucleotide sequence ID" value="XM_009518232.1"/>
</dbReference>